<name>A0A4Z2JCI8_9TELE</name>
<reference evidence="1 2" key="1">
    <citation type="submission" date="2019-03" db="EMBL/GenBank/DDBJ databases">
        <title>First draft genome of Liparis tanakae, snailfish: a comprehensive survey of snailfish specific genes.</title>
        <authorList>
            <person name="Kim W."/>
            <person name="Song I."/>
            <person name="Jeong J.-H."/>
            <person name="Kim D."/>
            <person name="Kim S."/>
            <person name="Ryu S."/>
            <person name="Song J.Y."/>
            <person name="Lee S.K."/>
        </authorList>
    </citation>
    <scope>NUCLEOTIDE SEQUENCE [LARGE SCALE GENOMIC DNA]</scope>
    <source>
        <tissue evidence="1">Muscle</tissue>
    </source>
</reference>
<dbReference type="EMBL" id="SRLO01000010">
    <property type="protein sequence ID" value="TNN87493.1"/>
    <property type="molecule type" value="Genomic_DNA"/>
</dbReference>
<gene>
    <name evidence="1" type="ORF">EYF80_002210</name>
</gene>
<evidence type="ECO:0000313" key="1">
    <source>
        <dbReference type="EMBL" id="TNN87493.1"/>
    </source>
</evidence>
<keyword evidence="2" id="KW-1185">Reference proteome</keyword>
<proteinExistence type="predicted"/>
<protein>
    <submittedName>
        <fullName evidence="1">Uncharacterized protein</fullName>
    </submittedName>
</protein>
<dbReference type="AlphaFoldDB" id="A0A4Z2JCI8"/>
<evidence type="ECO:0000313" key="2">
    <source>
        <dbReference type="Proteomes" id="UP000314294"/>
    </source>
</evidence>
<dbReference type="Proteomes" id="UP000314294">
    <property type="component" value="Unassembled WGS sequence"/>
</dbReference>
<accession>A0A4Z2JCI8</accession>
<sequence length="96" mass="10894">MSQQVGNCLWEESFTEFREAVLPSLTPVLLCREVNMGHRCSWHMRPSSLKASLMSRTLRRSRELLDILLSRSRSAFCSGFRSSSSQAARRQMAGQG</sequence>
<organism evidence="1 2">
    <name type="scientific">Liparis tanakae</name>
    <name type="common">Tanaka's snailfish</name>
    <dbReference type="NCBI Taxonomy" id="230148"/>
    <lineage>
        <taxon>Eukaryota</taxon>
        <taxon>Metazoa</taxon>
        <taxon>Chordata</taxon>
        <taxon>Craniata</taxon>
        <taxon>Vertebrata</taxon>
        <taxon>Euteleostomi</taxon>
        <taxon>Actinopterygii</taxon>
        <taxon>Neopterygii</taxon>
        <taxon>Teleostei</taxon>
        <taxon>Neoteleostei</taxon>
        <taxon>Acanthomorphata</taxon>
        <taxon>Eupercaria</taxon>
        <taxon>Perciformes</taxon>
        <taxon>Cottioidei</taxon>
        <taxon>Cottales</taxon>
        <taxon>Liparidae</taxon>
        <taxon>Liparis</taxon>
    </lineage>
</organism>
<comment type="caution">
    <text evidence="1">The sequence shown here is derived from an EMBL/GenBank/DDBJ whole genome shotgun (WGS) entry which is preliminary data.</text>
</comment>